<reference evidence="2" key="1">
    <citation type="submission" date="2023-01" db="EMBL/GenBank/DDBJ databases">
        <title>Exophiala dermititidis isolated from Cystic Fibrosis Patient.</title>
        <authorList>
            <person name="Kurbessoian T."/>
            <person name="Crocker A."/>
            <person name="Murante D."/>
            <person name="Hogan D.A."/>
            <person name="Stajich J.E."/>
        </authorList>
    </citation>
    <scope>NUCLEOTIDE SEQUENCE</scope>
    <source>
        <strain evidence="2">Ex8</strain>
    </source>
</reference>
<evidence type="ECO:0000313" key="2">
    <source>
        <dbReference type="EMBL" id="KAJ8988929.1"/>
    </source>
</evidence>
<dbReference type="AlphaFoldDB" id="A0AAN6EQJ2"/>
<proteinExistence type="predicted"/>
<evidence type="ECO:0000256" key="1">
    <source>
        <dbReference type="SAM" id="SignalP"/>
    </source>
</evidence>
<accession>A0AAN6EQJ2</accession>
<evidence type="ECO:0000313" key="3">
    <source>
        <dbReference type="Proteomes" id="UP001161757"/>
    </source>
</evidence>
<organism evidence="2 3">
    <name type="scientific">Exophiala dermatitidis</name>
    <name type="common">Black yeast-like fungus</name>
    <name type="synonym">Wangiella dermatitidis</name>
    <dbReference type="NCBI Taxonomy" id="5970"/>
    <lineage>
        <taxon>Eukaryota</taxon>
        <taxon>Fungi</taxon>
        <taxon>Dikarya</taxon>
        <taxon>Ascomycota</taxon>
        <taxon>Pezizomycotina</taxon>
        <taxon>Eurotiomycetes</taxon>
        <taxon>Chaetothyriomycetidae</taxon>
        <taxon>Chaetothyriales</taxon>
        <taxon>Herpotrichiellaceae</taxon>
        <taxon>Exophiala</taxon>
    </lineage>
</organism>
<sequence>MGGICLAVLFGHTQSTVSLPVMERCAEEVMATVGAKCPSTHLGLEPKHTSAIGLIKEWLGGHLAGLKYVQRDMGTNFQNVTAVIRVWIVPRKQVGLGIRDWMD</sequence>
<dbReference type="EMBL" id="JAJGCB010000016">
    <property type="protein sequence ID" value="KAJ8988929.1"/>
    <property type="molecule type" value="Genomic_DNA"/>
</dbReference>
<feature type="chain" id="PRO_5042829064" evidence="1">
    <location>
        <begin position="19"/>
        <end position="103"/>
    </location>
</feature>
<comment type="caution">
    <text evidence="2">The sequence shown here is derived from an EMBL/GenBank/DDBJ whole genome shotgun (WGS) entry which is preliminary data.</text>
</comment>
<dbReference type="Proteomes" id="UP001161757">
    <property type="component" value="Unassembled WGS sequence"/>
</dbReference>
<protein>
    <submittedName>
        <fullName evidence="2">Uncharacterized protein</fullName>
    </submittedName>
</protein>
<keyword evidence="1" id="KW-0732">Signal</keyword>
<feature type="signal peptide" evidence="1">
    <location>
        <begin position="1"/>
        <end position="18"/>
    </location>
</feature>
<name>A0AAN6EQJ2_EXODE</name>
<gene>
    <name evidence="2" type="ORF">HRR80_007129</name>
</gene>